<accession>V6HK03</accession>
<reference evidence="1 2" key="1">
    <citation type="submission" date="2013-05" db="EMBL/GenBank/DDBJ databases">
        <authorList>
            <person name="Harkins D.M."/>
            <person name="Durkin A.S."/>
            <person name="Brinkac L.M."/>
            <person name="Haft D.H."/>
            <person name="Selengut J.D."/>
            <person name="Sanka R."/>
            <person name="DePew J."/>
            <person name="Purushe J."/>
            <person name="Hartskeerl R.A."/>
            <person name="Ahmed A."/>
            <person name="van der Linden H."/>
            <person name="Goris M.G.A."/>
            <person name="Vinetz J.M."/>
            <person name="Sutton G.G."/>
            <person name="Nierman W.C."/>
            <person name="Fouts D.E."/>
        </authorList>
    </citation>
    <scope>NUCLEOTIDE SEQUENCE [LARGE SCALE GENOMIC DNA]</scope>
    <source>
        <strain evidence="1 2">10</strain>
    </source>
</reference>
<dbReference type="Proteomes" id="UP000018719">
    <property type="component" value="Unassembled WGS sequence"/>
</dbReference>
<comment type="caution">
    <text evidence="1">The sequence shown here is derived from an EMBL/GenBank/DDBJ whole genome shotgun (WGS) entry which is preliminary data.</text>
</comment>
<sequence>MSRIFLFPKKKLNFRAGLWNMVKSKFRILRIPSNRFRIFLLLSRTSRFEFYNK</sequence>
<gene>
    <name evidence="1" type="ORF">LEP1GSC047_4084</name>
</gene>
<evidence type="ECO:0000313" key="2">
    <source>
        <dbReference type="Proteomes" id="UP000018719"/>
    </source>
</evidence>
<organism evidence="1 2">
    <name type="scientific">Leptospira inadai serovar Lyme str. 10</name>
    <dbReference type="NCBI Taxonomy" id="1049790"/>
    <lineage>
        <taxon>Bacteria</taxon>
        <taxon>Pseudomonadati</taxon>
        <taxon>Spirochaetota</taxon>
        <taxon>Spirochaetia</taxon>
        <taxon>Leptospirales</taxon>
        <taxon>Leptospiraceae</taxon>
        <taxon>Leptospira</taxon>
    </lineage>
</organism>
<evidence type="ECO:0000313" key="1">
    <source>
        <dbReference type="EMBL" id="EQA37220.1"/>
    </source>
</evidence>
<name>V6HK03_9LEPT</name>
<dbReference type="STRING" id="1049790.LEP1GSC047_4084"/>
<dbReference type="EMBL" id="AHMM02000015">
    <property type="protein sequence ID" value="EQA37220.1"/>
    <property type="molecule type" value="Genomic_DNA"/>
</dbReference>
<dbReference type="AlphaFoldDB" id="V6HK03"/>
<proteinExistence type="predicted"/>
<protein>
    <submittedName>
        <fullName evidence="1">Uncharacterized protein</fullName>
    </submittedName>
</protein>